<dbReference type="InterPro" id="IPR008490">
    <property type="entry name" value="Transposase_InsH_N"/>
</dbReference>
<dbReference type="Pfam" id="PF05598">
    <property type="entry name" value="DUF772"/>
    <property type="match status" value="1"/>
</dbReference>
<dbReference type="GO" id="GO:0006313">
    <property type="term" value="P:DNA transposition"/>
    <property type="evidence" value="ECO:0007669"/>
    <property type="project" value="InterPro"/>
</dbReference>
<dbReference type="PANTHER" id="PTHR33803:SF3">
    <property type="entry name" value="BLL1974 PROTEIN"/>
    <property type="match status" value="1"/>
</dbReference>
<dbReference type="Pfam" id="PF01609">
    <property type="entry name" value="DDE_Tnp_1"/>
    <property type="match status" value="1"/>
</dbReference>
<name>A0A1I5MBD9_9HYPH</name>
<proteinExistence type="predicted"/>
<sequence>MPRSLSWAFIFWHIFMRPSKRKRRSGDLFKERLDAIIDMDHSLVRLSGLVPWDVFDVDFGKHYRPMGRPAKPTRLMAGLHYLKHMHDLSDEETVERWVENPYWQYFCGFEFFQHQLPIDPSTMTRWRKRIGPEGMEKLLAATVGVAIERGTIKKSSLERISVDTTVQPKAIAHPTDSRLYHKALLLLVRQAKRAGIILRRSHTRVAKKAALMAGRYAHARQFKRMRRELKKLKTYLGRVYRDICRKITDNDGLKHRFARLLGLVERLLAQKPKDKDKLYSMHAPEVACIAKGKARTPYEFGSKIGIATTNREGLVLAARAFRGNPYDGHTLNDTISQAKQICGVEPDRVYVDRGYRGHDYEGEAKVMISGQRRGLTAQMKRELKRRSAIEATIGHMKTDGRLDRNFLNGKDGDAINALLAAAGHNLRLILNAIIFLLLWLGTITPKTVKTNIVPLLRTYKTSMA</sequence>
<feature type="domain" description="Transposase InsH N-terminal" evidence="2">
    <location>
        <begin position="32"/>
        <end position="129"/>
    </location>
</feature>
<protein>
    <submittedName>
        <fullName evidence="3">Transposase, IS5 family</fullName>
    </submittedName>
</protein>
<dbReference type="AlphaFoldDB" id="A0A1I5MBD9"/>
<reference evidence="3 4" key="1">
    <citation type="submission" date="2016-10" db="EMBL/GenBank/DDBJ databases">
        <authorList>
            <person name="de Groot N.N."/>
        </authorList>
    </citation>
    <scope>NUCLEOTIDE SEQUENCE [LARGE SCALE GENOMIC DNA]</scope>
    <source>
        <strain evidence="3 4">CGMCC 1.9157</strain>
    </source>
</reference>
<organism evidence="3 4">
    <name type="scientific">Cohaesibacter marisflavi</name>
    <dbReference type="NCBI Taxonomy" id="655353"/>
    <lineage>
        <taxon>Bacteria</taxon>
        <taxon>Pseudomonadati</taxon>
        <taxon>Pseudomonadota</taxon>
        <taxon>Alphaproteobacteria</taxon>
        <taxon>Hyphomicrobiales</taxon>
        <taxon>Cohaesibacteraceae</taxon>
    </lineage>
</organism>
<dbReference type="EMBL" id="FOVR01000020">
    <property type="protein sequence ID" value="SFP06865.1"/>
    <property type="molecule type" value="Genomic_DNA"/>
</dbReference>
<dbReference type="NCBIfam" id="NF033578">
    <property type="entry name" value="transpos_IS5_1"/>
    <property type="match status" value="1"/>
</dbReference>
<dbReference type="GO" id="GO:0004803">
    <property type="term" value="F:transposase activity"/>
    <property type="evidence" value="ECO:0007669"/>
    <property type="project" value="InterPro"/>
</dbReference>
<dbReference type="PANTHER" id="PTHR33803">
    <property type="entry name" value="IS1478 TRANSPOSASE"/>
    <property type="match status" value="1"/>
</dbReference>
<gene>
    <name evidence="3" type="ORF">SAMN04488056_12038</name>
</gene>
<evidence type="ECO:0000259" key="1">
    <source>
        <dbReference type="Pfam" id="PF01609"/>
    </source>
</evidence>
<accession>A0A1I5MBD9</accession>
<evidence type="ECO:0000313" key="4">
    <source>
        <dbReference type="Proteomes" id="UP000199236"/>
    </source>
</evidence>
<feature type="domain" description="Transposase IS4-like" evidence="1">
    <location>
        <begin position="293"/>
        <end position="426"/>
    </location>
</feature>
<dbReference type="Proteomes" id="UP000199236">
    <property type="component" value="Unassembled WGS sequence"/>
</dbReference>
<evidence type="ECO:0000313" key="3">
    <source>
        <dbReference type="EMBL" id="SFP06865.1"/>
    </source>
</evidence>
<evidence type="ECO:0000259" key="2">
    <source>
        <dbReference type="Pfam" id="PF05598"/>
    </source>
</evidence>
<dbReference type="GO" id="GO:0003677">
    <property type="term" value="F:DNA binding"/>
    <property type="evidence" value="ECO:0007669"/>
    <property type="project" value="InterPro"/>
</dbReference>
<keyword evidence="4" id="KW-1185">Reference proteome</keyword>
<dbReference type="STRING" id="655353.SAMN04488056_12038"/>
<dbReference type="InterPro" id="IPR002559">
    <property type="entry name" value="Transposase_11"/>
</dbReference>
<dbReference type="InterPro" id="IPR047710">
    <property type="entry name" value="Transpos_IS5-like"/>
</dbReference>